<evidence type="ECO:0000256" key="3">
    <source>
        <dbReference type="ARBA" id="ARBA00022692"/>
    </source>
</evidence>
<feature type="domain" description="Type II secretion system protein GspF" evidence="7">
    <location>
        <begin position="168"/>
        <end position="296"/>
    </location>
</feature>
<comment type="subcellular location">
    <subcellularLocation>
        <location evidence="1">Cell membrane</location>
        <topology evidence="1">Multi-pass membrane protein</topology>
    </subcellularLocation>
</comment>
<evidence type="ECO:0000313" key="9">
    <source>
        <dbReference type="Proteomes" id="UP000778523"/>
    </source>
</evidence>
<dbReference type="Proteomes" id="UP000778523">
    <property type="component" value="Unassembled WGS sequence"/>
</dbReference>
<sequence length="315" mass="34149">MTLVQIAFLALIFLAVSGLVAFMLSGLLPSAVRDRLRTLGPASAPSEARGGGADWFSRMASLVHPLERLSLPEEGWEKSGIRTRFLNAGIRSSSAPTLYFSAKTLLALSFPLIAYIGLSLSSSRMQLNGVLLILLLTASFGYYLPNLVLAHLVAKRKLDIFENFPDALDLMTVCVEAGLGVDAALGRVAADIETKSEVLSEELRLVGLELRAGSDRERALRNLAARTGVEEVDGWVSMLVQADRFGTSIAATLRIQSDMLRVKRRQRAEEAAAKIALKLLFPLIFCIFPSLMLVLLGPALIQIYRVLLPTLGGGQ</sequence>
<keyword evidence="5 6" id="KW-0472">Membrane</keyword>
<reference evidence="8 9" key="1">
    <citation type="submission" date="2020-06" db="EMBL/GenBank/DDBJ databases">
        <title>Draft genome of Uliginosibacterium sp. IMCC34675.</title>
        <authorList>
            <person name="Song J."/>
        </authorList>
    </citation>
    <scope>NUCLEOTIDE SEQUENCE [LARGE SCALE GENOMIC DNA]</scope>
    <source>
        <strain evidence="8 9">IMCC34675</strain>
    </source>
</reference>
<gene>
    <name evidence="8" type="ORF">HJ583_006850</name>
</gene>
<comment type="caution">
    <text evidence="8">The sequence shown here is derived from an EMBL/GenBank/DDBJ whole genome shotgun (WGS) entry which is preliminary data.</text>
</comment>
<name>A0ABX2IDQ5_9RHOO</name>
<dbReference type="RefSeq" id="WP_170021187.1">
    <property type="nucleotide sequence ID" value="NZ_JABCSC020000001.1"/>
</dbReference>
<dbReference type="PANTHER" id="PTHR35007">
    <property type="entry name" value="INTEGRAL MEMBRANE PROTEIN-RELATED"/>
    <property type="match status" value="1"/>
</dbReference>
<feature type="transmembrane region" description="Helical" evidence="6">
    <location>
        <begin position="6"/>
        <end position="28"/>
    </location>
</feature>
<proteinExistence type="predicted"/>
<evidence type="ECO:0000256" key="6">
    <source>
        <dbReference type="SAM" id="Phobius"/>
    </source>
</evidence>
<dbReference type="EMBL" id="JABCSC020000001">
    <property type="protein sequence ID" value="NSL54736.1"/>
    <property type="molecule type" value="Genomic_DNA"/>
</dbReference>
<keyword evidence="9" id="KW-1185">Reference proteome</keyword>
<feature type="transmembrane region" description="Helical" evidence="6">
    <location>
        <begin position="98"/>
        <end position="118"/>
    </location>
</feature>
<protein>
    <submittedName>
        <fullName evidence="8">Type II secretion system F family protein</fullName>
    </submittedName>
</protein>
<feature type="transmembrane region" description="Helical" evidence="6">
    <location>
        <begin position="275"/>
        <end position="301"/>
    </location>
</feature>
<feature type="transmembrane region" description="Helical" evidence="6">
    <location>
        <begin position="130"/>
        <end position="154"/>
    </location>
</feature>
<dbReference type="Pfam" id="PF00482">
    <property type="entry name" value="T2SSF"/>
    <property type="match status" value="1"/>
</dbReference>
<dbReference type="InterPro" id="IPR018076">
    <property type="entry name" value="T2SS_GspF_dom"/>
</dbReference>
<evidence type="ECO:0000256" key="1">
    <source>
        <dbReference type="ARBA" id="ARBA00004651"/>
    </source>
</evidence>
<keyword evidence="2" id="KW-1003">Cell membrane</keyword>
<organism evidence="8 9">
    <name type="scientific">Uliginosibacterium aquaticum</name>
    <dbReference type="NCBI Taxonomy" id="2731212"/>
    <lineage>
        <taxon>Bacteria</taxon>
        <taxon>Pseudomonadati</taxon>
        <taxon>Pseudomonadota</taxon>
        <taxon>Betaproteobacteria</taxon>
        <taxon>Rhodocyclales</taxon>
        <taxon>Zoogloeaceae</taxon>
        <taxon>Uliginosibacterium</taxon>
    </lineage>
</organism>
<evidence type="ECO:0000256" key="2">
    <source>
        <dbReference type="ARBA" id="ARBA00022475"/>
    </source>
</evidence>
<evidence type="ECO:0000256" key="5">
    <source>
        <dbReference type="ARBA" id="ARBA00023136"/>
    </source>
</evidence>
<dbReference type="PANTHER" id="PTHR35007:SF2">
    <property type="entry name" value="PILUS ASSEMBLE PROTEIN"/>
    <property type="match status" value="1"/>
</dbReference>
<keyword evidence="3 6" id="KW-0812">Transmembrane</keyword>
<accession>A0ABX2IDQ5</accession>
<evidence type="ECO:0000313" key="8">
    <source>
        <dbReference type="EMBL" id="NSL54736.1"/>
    </source>
</evidence>
<evidence type="ECO:0000256" key="4">
    <source>
        <dbReference type="ARBA" id="ARBA00022989"/>
    </source>
</evidence>
<evidence type="ECO:0000259" key="7">
    <source>
        <dbReference type="Pfam" id="PF00482"/>
    </source>
</evidence>
<keyword evidence="4 6" id="KW-1133">Transmembrane helix</keyword>